<protein>
    <recommendedName>
        <fullName evidence="2">Transcobalamin-like C-terminal domain-containing protein</fullName>
    </recommendedName>
</protein>
<dbReference type="PANTHER" id="PTHR10559:SF18">
    <property type="entry name" value="TRANSCOBALAMIN II"/>
    <property type="match status" value="1"/>
</dbReference>
<feature type="domain" description="Transcobalamin-like C-terminal" evidence="2">
    <location>
        <begin position="189"/>
        <end position="243"/>
    </location>
</feature>
<dbReference type="EnsemblMetazoa" id="CLYHEMT008262.1">
    <property type="protein sequence ID" value="CLYHEMP008262.1"/>
    <property type="gene ID" value="CLYHEMG008262"/>
</dbReference>
<dbReference type="PANTHER" id="PTHR10559">
    <property type="entry name" value="TRANSCOBALAMIN-1/GASTRIC INTRINSIC FACTOR"/>
    <property type="match status" value="1"/>
</dbReference>
<evidence type="ECO:0000259" key="2">
    <source>
        <dbReference type="Pfam" id="PF14478"/>
    </source>
</evidence>
<keyword evidence="4" id="KW-1185">Reference proteome</keyword>
<dbReference type="Gene3D" id="2.170.130.30">
    <property type="match status" value="2"/>
</dbReference>
<feature type="chain" id="PRO_5029701623" description="Transcobalamin-like C-terminal domain-containing protein" evidence="1">
    <location>
        <begin position="24"/>
        <end position="274"/>
    </location>
</feature>
<accession>A0A7M5UAP2</accession>
<dbReference type="Proteomes" id="UP000594262">
    <property type="component" value="Unplaced"/>
</dbReference>
<sequence>MSRMGVIVLAITLVLFAASNVESKKISATLQVKFEAINKTDPAPLHFIFDDWYYAINAFKLGNTNTTPCYNFEYTTSDFGAFITEVCGVKNNFTAGLNWMFLVNGIEAPVGVSCLKVQDNDNLTLVYKHVQHKPQPPSKKVSATLRVQFEAIDKPDPAPLNVTFDDWYYAINAFKLGNTNTTPCYNFEYTTGDFGAFVTEVCDVKNNQSENLYWMFDINGKQSPVGISCYQVQENDNLTLVYKDTSTKPKPSSAVGLSAIYELLVPSILLMFLY</sequence>
<dbReference type="GeneID" id="136799230"/>
<keyword evidence="1" id="KW-0732">Signal</keyword>
<dbReference type="RefSeq" id="XP_066912019.1">
    <property type="nucleotide sequence ID" value="XM_067055918.1"/>
</dbReference>
<feature type="signal peptide" evidence="1">
    <location>
        <begin position="1"/>
        <end position="23"/>
    </location>
</feature>
<name>A0A7M5UAP2_9CNID</name>
<dbReference type="InterPro" id="IPR027954">
    <property type="entry name" value="Transcobalamin-like_C"/>
</dbReference>
<evidence type="ECO:0000313" key="4">
    <source>
        <dbReference type="Proteomes" id="UP000594262"/>
    </source>
</evidence>
<organism evidence="3 4">
    <name type="scientific">Clytia hemisphaerica</name>
    <dbReference type="NCBI Taxonomy" id="252671"/>
    <lineage>
        <taxon>Eukaryota</taxon>
        <taxon>Metazoa</taxon>
        <taxon>Cnidaria</taxon>
        <taxon>Hydrozoa</taxon>
        <taxon>Hydroidolina</taxon>
        <taxon>Leptothecata</taxon>
        <taxon>Obeliida</taxon>
        <taxon>Clytiidae</taxon>
        <taxon>Clytia</taxon>
    </lineage>
</organism>
<proteinExistence type="predicted"/>
<feature type="domain" description="Transcobalamin-like C-terminal" evidence="2">
    <location>
        <begin position="74"/>
        <end position="128"/>
    </location>
</feature>
<evidence type="ECO:0000256" key="1">
    <source>
        <dbReference type="SAM" id="SignalP"/>
    </source>
</evidence>
<dbReference type="InterPro" id="IPR051588">
    <property type="entry name" value="Cobalamin_Transport"/>
</dbReference>
<evidence type="ECO:0000313" key="3">
    <source>
        <dbReference type="EnsemblMetazoa" id="CLYHEMP008262.1"/>
    </source>
</evidence>
<dbReference type="Pfam" id="PF14478">
    <property type="entry name" value="DUF4430"/>
    <property type="match status" value="2"/>
</dbReference>
<reference evidence="3" key="1">
    <citation type="submission" date="2021-01" db="UniProtKB">
        <authorList>
            <consortium name="EnsemblMetazoa"/>
        </authorList>
    </citation>
    <scope>IDENTIFICATION</scope>
</reference>
<dbReference type="OrthoDB" id="5950489at2759"/>
<dbReference type="AlphaFoldDB" id="A0A7M5UAP2"/>